<reference evidence="2" key="1">
    <citation type="submission" date="2012-11" db="EMBL/GenBank/DDBJ databases">
        <authorList>
            <person name="Lucero-Rivera Y.E."/>
            <person name="Tovar-Ramirez D."/>
        </authorList>
    </citation>
    <scope>NUCLEOTIDE SEQUENCE [LARGE SCALE GENOMIC DNA]</scope>
    <source>
        <strain evidence="2">Araruama</strain>
    </source>
</reference>
<dbReference type="Proteomes" id="UP000189670">
    <property type="component" value="Unassembled WGS sequence"/>
</dbReference>
<organism evidence="1 2">
    <name type="scientific">Candidatus Magnetoglobus multicellularis str. Araruama</name>
    <dbReference type="NCBI Taxonomy" id="890399"/>
    <lineage>
        <taxon>Bacteria</taxon>
        <taxon>Pseudomonadati</taxon>
        <taxon>Thermodesulfobacteriota</taxon>
        <taxon>Desulfobacteria</taxon>
        <taxon>Desulfobacterales</taxon>
        <taxon>Desulfobacteraceae</taxon>
        <taxon>Candidatus Magnetoglobus</taxon>
    </lineage>
</organism>
<sequence>MEKYAKFYNYRKKASTMTQAAIDWLKNHVEKLSCISKDKTFSLLSIGCGDGDIDLQLIDDLSKILLKRNQNLEYVAFEPNPFHYQIIKNELKTFLLKKMLQLIFVRQVFARQMELHVTIYLI</sequence>
<name>A0A1V1P864_9BACT</name>
<dbReference type="Gene3D" id="3.40.50.150">
    <property type="entry name" value="Vaccinia Virus protein VP39"/>
    <property type="match status" value="1"/>
</dbReference>
<proteinExistence type="predicted"/>
<gene>
    <name evidence="1" type="ORF">OMM_08351</name>
</gene>
<evidence type="ECO:0000313" key="1">
    <source>
        <dbReference type="EMBL" id="ETR71082.1"/>
    </source>
</evidence>
<comment type="caution">
    <text evidence="1">The sequence shown here is derived from an EMBL/GenBank/DDBJ whole genome shotgun (WGS) entry which is preliminary data.</text>
</comment>
<dbReference type="AlphaFoldDB" id="A0A1V1P864"/>
<dbReference type="InterPro" id="IPR029063">
    <property type="entry name" value="SAM-dependent_MTases_sf"/>
</dbReference>
<protein>
    <recommendedName>
        <fullName evidence="3">Methyltransferase domain-containing protein</fullName>
    </recommendedName>
</protein>
<accession>A0A1V1P864</accession>
<evidence type="ECO:0000313" key="2">
    <source>
        <dbReference type="Proteomes" id="UP000189670"/>
    </source>
</evidence>
<evidence type="ECO:0008006" key="3">
    <source>
        <dbReference type="Google" id="ProtNLM"/>
    </source>
</evidence>
<dbReference type="EMBL" id="ATBP01000325">
    <property type="protein sequence ID" value="ETR71082.1"/>
    <property type="molecule type" value="Genomic_DNA"/>
</dbReference>
<dbReference type="SUPFAM" id="SSF53335">
    <property type="entry name" value="S-adenosyl-L-methionine-dependent methyltransferases"/>
    <property type="match status" value="1"/>
</dbReference>